<dbReference type="OrthoDB" id="449062at2759"/>
<dbReference type="InterPro" id="IPR016024">
    <property type="entry name" value="ARM-type_fold"/>
</dbReference>
<dbReference type="AlphaFoldDB" id="A0A8J2WZS5"/>
<reference evidence="2" key="1">
    <citation type="submission" date="2021-11" db="EMBL/GenBank/DDBJ databases">
        <authorList>
            <consortium name="Genoscope - CEA"/>
            <person name="William W."/>
        </authorList>
    </citation>
    <scope>NUCLEOTIDE SEQUENCE</scope>
</reference>
<accession>A0A8J2WZS5</accession>
<sequence>MTTFATRRISQETFDAVVRENVEDFDMDAAEAVREAREQFEHQGVDLTGVDVSGSEERKAERAALLADVALVKKAAAGGVARPDLLEALARAATLCAAGRGRAAASARSTVVAAQGLSALARLARSCVDEATDAVGDAGVLAATLAALDRAVRGDADARDAFQYGGCVEATVAALKAGVKTDAAAAAAALRVAAAAARQCEAVKAAFMRLKLARLAVEALVTAAAARDEAGAGAAAQALAALCAADDVRSATSCTYDASRLALDAGAVHALLAALEAFADAEGGEDAATAALDALRQVAKSDDAVKRIREAGGARACLDALRRNRTRRDRCRRLVGLLRNMANNDDAKDAMCKDGTLEEILGCLERFLRDDAVICEHVVATLAMMALRRPKNGTLIVEGRNGASLVIHAMGAHPAHAALQRQGALALRNFVARSPEFKQPILDAGAETALRAAATCAQANVDVAYAALRDLGVDAKIATFETDASGAVVQSAGPARFGDKANANFKAVFDESADVERRIHDVDALTDQQTKLEEFSLM</sequence>
<evidence type="ECO:0008006" key="4">
    <source>
        <dbReference type="Google" id="ProtNLM"/>
    </source>
</evidence>
<keyword evidence="3" id="KW-1185">Reference proteome</keyword>
<evidence type="ECO:0000313" key="3">
    <source>
        <dbReference type="Proteomes" id="UP000789595"/>
    </source>
</evidence>
<name>A0A8J2WZS5_9STRA</name>
<dbReference type="InterPro" id="IPR000225">
    <property type="entry name" value="Armadillo"/>
</dbReference>
<dbReference type="EMBL" id="CAKKNE010000003">
    <property type="protein sequence ID" value="CAH0372685.1"/>
    <property type="molecule type" value="Genomic_DNA"/>
</dbReference>
<dbReference type="PANTHER" id="PTHR22895">
    <property type="entry name" value="ARMADILLO REPEAT-CONTAINING PROTEIN 6"/>
    <property type="match status" value="1"/>
</dbReference>
<gene>
    <name evidence="2" type="ORF">PECAL_3P26990</name>
</gene>
<evidence type="ECO:0000256" key="1">
    <source>
        <dbReference type="ARBA" id="ARBA00022737"/>
    </source>
</evidence>
<dbReference type="SUPFAM" id="SSF48371">
    <property type="entry name" value="ARM repeat"/>
    <property type="match status" value="1"/>
</dbReference>
<proteinExistence type="predicted"/>
<dbReference type="Gene3D" id="1.25.10.10">
    <property type="entry name" value="Leucine-rich Repeat Variant"/>
    <property type="match status" value="1"/>
</dbReference>
<evidence type="ECO:0000313" key="2">
    <source>
        <dbReference type="EMBL" id="CAH0372685.1"/>
    </source>
</evidence>
<dbReference type="SMART" id="SM00185">
    <property type="entry name" value="ARM"/>
    <property type="match status" value="3"/>
</dbReference>
<keyword evidence="1" id="KW-0677">Repeat</keyword>
<comment type="caution">
    <text evidence="2">The sequence shown here is derived from an EMBL/GenBank/DDBJ whole genome shotgun (WGS) entry which is preliminary data.</text>
</comment>
<dbReference type="PANTHER" id="PTHR22895:SF0">
    <property type="entry name" value="ARMADILLO REPEAT-CONTAINING PROTEIN 6"/>
    <property type="match status" value="1"/>
</dbReference>
<protein>
    <recommendedName>
        <fullName evidence="4">Armadillo repeat-containing protein 6</fullName>
    </recommendedName>
</protein>
<organism evidence="2 3">
    <name type="scientific">Pelagomonas calceolata</name>
    <dbReference type="NCBI Taxonomy" id="35677"/>
    <lineage>
        <taxon>Eukaryota</taxon>
        <taxon>Sar</taxon>
        <taxon>Stramenopiles</taxon>
        <taxon>Ochrophyta</taxon>
        <taxon>Pelagophyceae</taxon>
        <taxon>Pelagomonadales</taxon>
        <taxon>Pelagomonadaceae</taxon>
        <taxon>Pelagomonas</taxon>
    </lineage>
</organism>
<dbReference type="InterPro" id="IPR011989">
    <property type="entry name" value="ARM-like"/>
</dbReference>
<dbReference type="Proteomes" id="UP000789595">
    <property type="component" value="Unassembled WGS sequence"/>
</dbReference>